<dbReference type="RefSeq" id="WP_165389914.1">
    <property type="nucleotide sequence ID" value="NZ_CBCSEB010000003.1"/>
</dbReference>
<protein>
    <submittedName>
        <fullName evidence="1">Uncharacterized protein</fullName>
    </submittedName>
</protein>
<accession>A0A4Q7MWN0</accession>
<evidence type="ECO:0000313" key="2">
    <source>
        <dbReference type="Proteomes" id="UP000292039"/>
    </source>
</evidence>
<gene>
    <name evidence="1" type="ORF">EV679_0332</name>
</gene>
<dbReference type="AlphaFoldDB" id="A0A4Q7MWN0"/>
<dbReference type="Proteomes" id="UP000292039">
    <property type="component" value="Unassembled WGS sequence"/>
</dbReference>
<reference evidence="1 2" key="1">
    <citation type="submission" date="2019-02" db="EMBL/GenBank/DDBJ databases">
        <title>Genomic Encyclopedia of Type Strains, Phase IV (KMG-IV): sequencing the most valuable type-strain genomes for metagenomic binning, comparative biology and taxonomic classification.</title>
        <authorList>
            <person name="Goeker M."/>
        </authorList>
    </citation>
    <scope>NUCLEOTIDE SEQUENCE [LARGE SCALE GENOMIC DNA]</scope>
    <source>
        <strain evidence="1 2">DSM 16618</strain>
    </source>
</reference>
<organism evidence="1 2">
    <name type="scientific">Kerstersia gyiorum</name>
    <dbReference type="NCBI Taxonomy" id="206506"/>
    <lineage>
        <taxon>Bacteria</taxon>
        <taxon>Pseudomonadati</taxon>
        <taxon>Pseudomonadota</taxon>
        <taxon>Betaproteobacteria</taxon>
        <taxon>Burkholderiales</taxon>
        <taxon>Alcaligenaceae</taxon>
        <taxon>Kerstersia</taxon>
    </lineage>
</organism>
<name>A0A4Q7MWN0_9BURK</name>
<sequence>MKKMTSDQIRTRLAEIKAEQAAHEARDFDAELLALMQSGGDVDALENQQLDAERAARRLRVENQALQAMLPDVVRTEVRTEIEGLVREGKPDQKALQERIDELIALDQTRLEIYGAIEIIIDRQEAALRKARFLTGQGRVNPHGEASGDAPIISKDLAEELIGLMADCSLDLEKIPTSTRWPLMQHLQARNHERDRSRFIASTQAIAQTQATTL</sequence>
<dbReference type="EMBL" id="SGWZ01000001">
    <property type="protein sequence ID" value="RZS73144.1"/>
    <property type="molecule type" value="Genomic_DNA"/>
</dbReference>
<comment type="caution">
    <text evidence="1">The sequence shown here is derived from an EMBL/GenBank/DDBJ whole genome shotgun (WGS) entry which is preliminary data.</text>
</comment>
<evidence type="ECO:0000313" key="1">
    <source>
        <dbReference type="EMBL" id="RZS73144.1"/>
    </source>
</evidence>
<proteinExistence type="predicted"/>